<evidence type="ECO:0000256" key="1">
    <source>
        <dbReference type="ARBA" id="ARBA00004196"/>
    </source>
</evidence>
<keyword evidence="10" id="KW-1185">Reference proteome</keyword>
<evidence type="ECO:0000313" key="9">
    <source>
        <dbReference type="EMBL" id="MDX5893824.1"/>
    </source>
</evidence>
<feature type="chain" id="PRO_5001527456" evidence="7">
    <location>
        <begin position="38"/>
        <end position="378"/>
    </location>
</feature>
<dbReference type="EMBL" id="JAWXXX010000001">
    <property type="protein sequence ID" value="MDX5893824.1"/>
    <property type="molecule type" value="Genomic_DNA"/>
</dbReference>
<feature type="compositionally biased region" description="Gly residues" evidence="6">
    <location>
        <begin position="36"/>
        <end position="48"/>
    </location>
</feature>
<dbReference type="EMBL" id="CP007514">
    <property type="protein sequence ID" value="AHY46417.1"/>
    <property type="molecule type" value="Genomic_DNA"/>
</dbReference>
<dbReference type="PRINTS" id="PR00690">
    <property type="entry name" value="ADHESNFAMILY"/>
</dbReference>
<dbReference type="Pfam" id="PF01297">
    <property type="entry name" value="ZnuA"/>
    <property type="match status" value="1"/>
</dbReference>
<dbReference type="InterPro" id="IPR006128">
    <property type="entry name" value="Lipoprotein_PsaA-like"/>
</dbReference>
<reference evidence="9" key="2">
    <citation type="submission" date="2023-11" db="EMBL/GenBank/DDBJ databases">
        <title>MicrobeMod: A computational toolkit for identifying prokaryotic methylation and restriction-modification with nanopore sequencing.</title>
        <authorList>
            <person name="Crits-Christoph A."/>
            <person name="Kang S.C."/>
            <person name="Lee H."/>
            <person name="Ostrov N."/>
        </authorList>
    </citation>
    <scope>NUCLEOTIDE SEQUENCE</scope>
    <source>
        <strain evidence="9">ATCC 51242</strain>
    </source>
</reference>
<organism evidence="8 10">
    <name type="scientific">Rubrobacter radiotolerans</name>
    <name type="common">Arthrobacter radiotolerans</name>
    <dbReference type="NCBI Taxonomy" id="42256"/>
    <lineage>
        <taxon>Bacteria</taxon>
        <taxon>Bacillati</taxon>
        <taxon>Actinomycetota</taxon>
        <taxon>Rubrobacteria</taxon>
        <taxon>Rubrobacterales</taxon>
        <taxon>Rubrobacteraceae</taxon>
        <taxon>Rubrobacter</taxon>
    </lineage>
</organism>
<sequence>MRGLFAGRALFEPKRRASAFAASAFAAALLTAGCAQGGSGGSEEGTSGGEEAASGEPLSVVASTTQIADFVRNVGGEAVEEQQILQPNTDPHDYEPRPEDVRATSVAELVFVNGDDLDPWMESLVSESGSEAEVVTLSESIPERIEGDHAHEGEDQAHSDEHAHEGEDHAHEGEEHAEEAHSEEEHAHDSEYDPHWWHDPNNAVAAVEEIRDRLAEADPENAEVYRRNAGEYVERLRTLDAEIEECIAGVPEEDRKLVTDHDSFEYFTERYGLRTVGAVIPSQTTQAQPSAQDTAELIRVIEEEDVQAIFPQETVGSSLADTVANETGATAEYTLYGDALGPEGSDGDTYLKMMSANADSIVRGLTGGEQGCETSVAG</sequence>
<evidence type="ECO:0000313" key="10">
    <source>
        <dbReference type="Proteomes" id="UP000025229"/>
    </source>
</evidence>
<dbReference type="SUPFAM" id="SSF53807">
    <property type="entry name" value="Helical backbone' metal receptor"/>
    <property type="match status" value="1"/>
</dbReference>
<reference evidence="8 10" key="1">
    <citation type="submission" date="2014-03" db="EMBL/GenBank/DDBJ databases">
        <title>Complete genome sequence of the Radio-Resistant Rubrobacter radiotolerans RSPS-4.</title>
        <authorList>
            <person name="Egas C.C."/>
            <person name="Barroso C.C."/>
            <person name="Froufe H.J.C."/>
            <person name="Pacheco J.J."/>
            <person name="Albuquerque L.L."/>
            <person name="da Costa M.M.S."/>
        </authorList>
    </citation>
    <scope>NUCLEOTIDE SEQUENCE [LARGE SCALE GENOMIC DNA]</scope>
    <source>
        <strain evidence="8 10">RSPS-4</strain>
    </source>
</reference>
<dbReference type="Gene3D" id="3.40.50.1980">
    <property type="entry name" value="Nitrogenase molybdenum iron protein domain"/>
    <property type="match status" value="3"/>
</dbReference>
<evidence type="ECO:0000256" key="2">
    <source>
        <dbReference type="ARBA" id="ARBA00022448"/>
    </source>
</evidence>
<evidence type="ECO:0000313" key="8">
    <source>
        <dbReference type="EMBL" id="AHY46417.1"/>
    </source>
</evidence>
<evidence type="ECO:0000256" key="6">
    <source>
        <dbReference type="SAM" id="MobiDB-lite"/>
    </source>
</evidence>
<dbReference type="OrthoDB" id="9810636at2"/>
<dbReference type="GO" id="GO:0030313">
    <property type="term" value="C:cell envelope"/>
    <property type="evidence" value="ECO:0007669"/>
    <property type="project" value="UniProtKB-SubCell"/>
</dbReference>
<evidence type="ECO:0000256" key="5">
    <source>
        <dbReference type="RuleBase" id="RU003512"/>
    </source>
</evidence>
<dbReference type="HOGENOM" id="CLU_016838_1_1_11"/>
<name>A0A023X1R8_RUBRA</name>
<evidence type="ECO:0000256" key="3">
    <source>
        <dbReference type="ARBA" id="ARBA00022723"/>
    </source>
</evidence>
<protein>
    <submittedName>
        <fullName evidence="8">ABC-type metal ion transport system periplasmic component/surface adhesin</fullName>
    </submittedName>
    <submittedName>
        <fullName evidence="9">Metal ABC transporter substrate-binding protein</fullName>
    </submittedName>
</protein>
<dbReference type="RefSeq" id="WP_038681281.1">
    <property type="nucleotide sequence ID" value="NZ_CP007514.1"/>
</dbReference>
<gene>
    <name evidence="8" type="ORF">RradSPS_1134</name>
    <name evidence="9" type="ORF">SIL72_07245</name>
</gene>
<keyword evidence="3" id="KW-0479">Metal-binding</keyword>
<dbReference type="STRING" id="42256.RradSPS_1134"/>
<feature type="region of interest" description="Disordered" evidence="6">
    <location>
        <begin position="36"/>
        <end position="57"/>
    </location>
</feature>
<dbReference type="KEGG" id="rrd:RradSPS_1134"/>
<proteinExistence type="inferred from homology"/>
<evidence type="ECO:0000256" key="4">
    <source>
        <dbReference type="ARBA" id="ARBA00022729"/>
    </source>
</evidence>
<dbReference type="InterPro" id="IPR050492">
    <property type="entry name" value="Bact_metal-bind_prot9"/>
</dbReference>
<dbReference type="eggNOG" id="COG0803">
    <property type="taxonomic scope" value="Bacteria"/>
</dbReference>
<dbReference type="InterPro" id="IPR006127">
    <property type="entry name" value="ZnuA-like"/>
</dbReference>
<dbReference type="PROSITE" id="PS51257">
    <property type="entry name" value="PROKAR_LIPOPROTEIN"/>
    <property type="match status" value="1"/>
</dbReference>
<keyword evidence="2 5" id="KW-0813">Transport</keyword>
<dbReference type="Proteomes" id="UP000025229">
    <property type="component" value="Chromosome"/>
</dbReference>
<dbReference type="PANTHER" id="PTHR42953">
    <property type="entry name" value="HIGH-AFFINITY ZINC UPTAKE SYSTEM PROTEIN ZNUA-RELATED"/>
    <property type="match status" value="1"/>
</dbReference>
<dbReference type="GO" id="GO:0030001">
    <property type="term" value="P:metal ion transport"/>
    <property type="evidence" value="ECO:0007669"/>
    <property type="project" value="InterPro"/>
</dbReference>
<dbReference type="PRINTS" id="PR00691">
    <property type="entry name" value="ADHESINB"/>
</dbReference>
<dbReference type="Proteomes" id="UP001281130">
    <property type="component" value="Unassembled WGS sequence"/>
</dbReference>
<keyword evidence="4 7" id="KW-0732">Signal</keyword>
<dbReference type="AlphaFoldDB" id="A0A023X1R8"/>
<feature type="region of interest" description="Disordered" evidence="6">
    <location>
        <begin position="151"/>
        <end position="198"/>
    </location>
</feature>
<dbReference type="GO" id="GO:0007155">
    <property type="term" value="P:cell adhesion"/>
    <property type="evidence" value="ECO:0007669"/>
    <property type="project" value="InterPro"/>
</dbReference>
<dbReference type="InterPro" id="IPR006129">
    <property type="entry name" value="AdhesinB"/>
</dbReference>
<feature type="signal peptide" evidence="7">
    <location>
        <begin position="1"/>
        <end position="37"/>
    </location>
</feature>
<accession>A0A023X1R8</accession>
<dbReference type="PANTHER" id="PTHR42953:SF1">
    <property type="entry name" value="METAL-BINDING PROTEIN HI_0362-RELATED"/>
    <property type="match status" value="1"/>
</dbReference>
<comment type="subcellular location">
    <subcellularLocation>
        <location evidence="1">Cell envelope</location>
    </subcellularLocation>
</comment>
<comment type="similarity">
    <text evidence="5">Belongs to the bacterial solute-binding protein 9 family.</text>
</comment>
<dbReference type="GO" id="GO:0046872">
    <property type="term" value="F:metal ion binding"/>
    <property type="evidence" value="ECO:0007669"/>
    <property type="project" value="UniProtKB-KW"/>
</dbReference>
<evidence type="ECO:0000256" key="7">
    <source>
        <dbReference type="SAM" id="SignalP"/>
    </source>
</evidence>